<dbReference type="InterPro" id="IPR011009">
    <property type="entry name" value="Kinase-like_dom_sf"/>
</dbReference>
<dbReference type="GO" id="GO:0007154">
    <property type="term" value="P:cell communication"/>
    <property type="evidence" value="ECO:0007669"/>
    <property type="project" value="UniProtKB-ARBA"/>
</dbReference>
<dbReference type="FunFam" id="3.30.200.20:FF:000033">
    <property type="entry name" value="Tyrosine-protein kinase receptor"/>
    <property type="match status" value="1"/>
</dbReference>
<evidence type="ECO:0000256" key="11">
    <source>
        <dbReference type="ARBA" id="ARBA00022777"/>
    </source>
</evidence>
<dbReference type="Gene3D" id="3.30.200.20">
    <property type="entry name" value="Phosphorylase Kinase, domain 1"/>
    <property type="match status" value="1"/>
</dbReference>
<evidence type="ECO:0000256" key="6">
    <source>
        <dbReference type="ARBA" id="ARBA00022679"/>
    </source>
</evidence>
<accession>A0ABC9YAE3</accession>
<keyword evidence="5" id="KW-0433">Leucine-rich repeat</keyword>
<keyword evidence="7" id="KW-0812">Transmembrane</keyword>
<dbReference type="EC" id="2.7.10.1" evidence="2"/>
<keyword evidence="12" id="KW-0221">Differentiation</keyword>
<protein>
    <recommendedName>
        <fullName evidence="2">receptor protein-tyrosine kinase</fullName>
        <ecNumber evidence="2">2.7.10.1</ecNumber>
    </recommendedName>
</protein>
<dbReference type="PANTHER" id="PTHR24416">
    <property type="entry name" value="TYROSINE-PROTEIN KINASE RECEPTOR"/>
    <property type="match status" value="1"/>
</dbReference>
<dbReference type="InterPro" id="IPR001245">
    <property type="entry name" value="Ser-Thr/Tyr_kinase_cat_dom"/>
</dbReference>
<evidence type="ECO:0000256" key="7">
    <source>
        <dbReference type="ARBA" id="ARBA00022692"/>
    </source>
</evidence>
<keyword evidence="6" id="KW-0808">Transferase</keyword>
<dbReference type="EMBL" id="BAAFJT010000155">
    <property type="protein sequence ID" value="GAB0207029.1"/>
    <property type="molecule type" value="Genomic_DNA"/>
</dbReference>
<dbReference type="Proteomes" id="UP001623348">
    <property type="component" value="Unassembled WGS sequence"/>
</dbReference>
<dbReference type="PROSITE" id="PS50011">
    <property type="entry name" value="PROTEIN_KINASE_DOM"/>
    <property type="match status" value="1"/>
</dbReference>
<evidence type="ECO:0000313" key="22">
    <source>
        <dbReference type="EMBL" id="GAB0207029.1"/>
    </source>
</evidence>
<evidence type="ECO:0000256" key="18">
    <source>
        <dbReference type="ARBA" id="ARBA00023170"/>
    </source>
</evidence>
<dbReference type="SUPFAM" id="SSF56112">
    <property type="entry name" value="Protein kinase-like (PK-like)"/>
    <property type="match status" value="1"/>
</dbReference>
<evidence type="ECO:0000256" key="16">
    <source>
        <dbReference type="ARBA" id="ARBA00023136"/>
    </source>
</evidence>
<keyword evidence="11" id="KW-0418">Kinase</keyword>
<dbReference type="Pfam" id="PF07714">
    <property type="entry name" value="PK_Tyr_Ser-Thr"/>
    <property type="match status" value="1"/>
</dbReference>
<keyword evidence="3" id="KW-0217">Developmental protein</keyword>
<evidence type="ECO:0000256" key="5">
    <source>
        <dbReference type="ARBA" id="ARBA00022614"/>
    </source>
</evidence>
<dbReference type="GO" id="GO:0004714">
    <property type="term" value="F:transmembrane receptor protein tyrosine kinase activity"/>
    <property type="evidence" value="ECO:0007669"/>
    <property type="project" value="UniProtKB-EC"/>
</dbReference>
<evidence type="ECO:0000256" key="14">
    <source>
        <dbReference type="ARBA" id="ARBA00022902"/>
    </source>
</evidence>
<keyword evidence="4" id="KW-0597">Phosphoprotein</keyword>
<organism evidence="22 23">
    <name type="scientific">Grus japonensis</name>
    <name type="common">Japanese crane</name>
    <name type="synonym">Red-crowned crane</name>
    <dbReference type="NCBI Taxonomy" id="30415"/>
    <lineage>
        <taxon>Eukaryota</taxon>
        <taxon>Metazoa</taxon>
        <taxon>Chordata</taxon>
        <taxon>Craniata</taxon>
        <taxon>Vertebrata</taxon>
        <taxon>Euteleostomi</taxon>
        <taxon>Archelosauria</taxon>
        <taxon>Archosauria</taxon>
        <taxon>Dinosauria</taxon>
        <taxon>Saurischia</taxon>
        <taxon>Theropoda</taxon>
        <taxon>Coelurosauria</taxon>
        <taxon>Aves</taxon>
        <taxon>Neognathae</taxon>
        <taxon>Neoaves</taxon>
        <taxon>Gruiformes</taxon>
        <taxon>Gruidae</taxon>
        <taxon>Grus</taxon>
    </lineage>
</organism>
<evidence type="ECO:0000256" key="4">
    <source>
        <dbReference type="ARBA" id="ARBA00022553"/>
    </source>
</evidence>
<evidence type="ECO:0000256" key="8">
    <source>
        <dbReference type="ARBA" id="ARBA00022729"/>
    </source>
</evidence>
<keyword evidence="17" id="KW-0829">Tyrosine-protein kinase</keyword>
<dbReference type="GO" id="GO:0007399">
    <property type="term" value="P:nervous system development"/>
    <property type="evidence" value="ECO:0007669"/>
    <property type="project" value="UniProtKB-KW"/>
</dbReference>
<evidence type="ECO:0000256" key="3">
    <source>
        <dbReference type="ARBA" id="ARBA00022473"/>
    </source>
</evidence>
<keyword evidence="10 20" id="KW-0547">Nucleotide-binding</keyword>
<sequence length="154" mass="17735">MPAGSKMDPPLAKAKPISASVITYLRRKTKQLEELLQPERGVRRSEKLCRHQVVQHIKRHNIVLKRELGEGAFGKVFLAECYNLCPEQDKILVAVKTLKDASDNARKDFHHEAELLTNLQHEHIIKFYGVCVEGDPLIMIFEYMKNGDLNKFLR</sequence>
<dbReference type="InterPro" id="IPR050122">
    <property type="entry name" value="RTK"/>
</dbReference>
<evidence type="ECO:0000256" key="1">
    <source>
        <dbReference type="ARBA" id="ARBA00004479"/>
    </source>
</evidence>
<evidence type="ECO:0000259" key="21">
    <source>
        <dbReference type="PROSITE" id="PS50011"/>
    </source>
</evidence>
<keyword evidence="13 20" id="KW-0067">ATP-binding</keyword>
<evidence type="ECO:0000256" key="15">
    <source>
        <dbReference type="ARBA" id="ARBA00022989"/>
    </source>
</evidence>
<dbReference type="PROSITE" id="PS00107">
    <property type="entry name" value="PROTEIN_KINASE_ATP"/>
    <property type="match status" value="1"/>
</dbReference>
<evidence type="ECO:0000256" key="2">
    <source>
        <dbReference type="ARBA" id="ARBA00011902"/>
    </source>
</evidence>
<keyword evidence="8" id="KW-0732">Signal</keyword>
<dbReference type="PANTHER" id="PTHR24416:SF136">
    <property type="entry name" value="BDNF_NT-3 GROWTH FACTORS RECEPTOR"/>
    <property type="match status" value="1"/>
</dbReference>
<comment type="caution">
    <text evidence="22">The sequence shown here is derived from an EMBL/GenBank/DDBJ whole genome shotgun (WGS) entry which is preliminary data.</text>
</comment>
<dbReference type="GO" id="GO:0030154">
    <property type="term" value="P:cell differentiation"/>
    <property type="evidence" value="ECO:0007669"/>
    <property type="project" value="UniProtKB-KW"/>
</dbReference>
<keyword evidence="18 22" id="KW-0675">Receptor</keyword>
<feature type="domain" description="Protein kinase" evidence="21">
    <location>
        <begin position="62"/>
        <end position="154"/>
    </location>
</feature>
<proteinExistence type="predicted"/>
<dbReference type="AlphaFoldDB" id="A0ABC9YAE3"/>
<keyword evidence="14" id="KW-0524">Neurogenesis</keyword>
<keyword evidence="9" id="KW-0677">Repeat</keyword>
<evidence type="ECO:0000256" key="13">
    <source>
        <dbReference type="ARBA" id="ARBA00022840"/>
    </source>
</evidence>
<evidence type="ECO:0000256" key="20">
    <source>
        <dbReference type="PROSITE-ProRule" id="PRU10141"/>
    </source>
</evidence>
<evidence type="ECO:0000256" key="10">
    <source>
        <dbReference type="ARBA" id="ARBA00022741"/>
    </source>
</evidence>
<dbReference type="GO" id="GO:0005524">
    <property type="term" value="F:ATP binding"/>
    <property type="evidence" value="ECO:0007669"/>
    <property type="project" value="UniProtKB-UniRule"/>
</dbReference>
<keyword evidence="23" id="KW-1185">Reference proteome</keyword>
<keyword evidence="15" id="KW-1133">Transmembrane helix</keyword>
<evidence type="ECO:0000256" key="19">
    <source>
        <dbReference type="ARBA" id="ARBA00023180"/>
    </source>
</evidence>
<reference evidence="22 23" key="1">
    <citation type="submission" date="2024-06" db="EMBL/GenBank/DDBJ databases">
        <title>The draft genome of Grus japonensis, version 3.</title>
        <authorList>
            <person name="Nabeshima K."/>
            <person name="Suzuki S."/>
            <person name="Onuma M."/>
        </authorList>
    </citation>
    <scope>NUCLEOTIDE SEQUENCE [LARGE SCALE GENOMIC DNA]</scope>
    <source>
        <strain evidence="22 23">451A</strain>
    </source>
</reference>
<dbReference type="InterPro" id="IPR017441">
    <property type="entry name" value="Protein_kinase_ATP_BS"/>
</dbReference>
<evidence type="ECO:0000313" key="23">
    <source>
        <dbReference type="Proteomes" id="UP001623348"/>
    </source>
</evidence>
<name>A0ABC9YAE3_GRUJA</name>
<evidence type="ECO:0000256" key="9">
    <source>
        <dbReference type="ARBA" id="ARBA00022737"/>
    </source>
</evidence>
<feature type="binding site" evidence="20">
    <location>
        <position position="96"/>
    </location>
    <ligand>
        <name>ATP</name>
        <dbReference type="ChEBI" id="CHEBI:30616"/>
    </ligand>
</feature>
<gene>
    <name evidence="22" type="ORF">GRJ2_003168500</name>
</gene>
<evidence type="ECO:0000256" key="17">
    <source>
        <dbReference type="ARBA" id="ARBA00023137"/>
    </source>
</evidence>
<dbReference type="InterPro" id="IPR020635">
    <property type="entry name" value="Tyr_kinase_cat_dom"/>
</dbReference>
<keyword evidence="16" id="KW-0472">Membrane</keyword>
<comment type="subcellular location">
    <subcellularLocation>
        <location evidence="1">Membrane</location>
        <topology evidence="1">Single-pass type I membrane protein</topology>
    </subcellularLocation>
</comment>
<keyword evidence="19" id="KW-0325">Glycoprotein</keyword>
<dbReference type="InterPro" id="IPR000719">
    <property type="entry name" value="Prot_kinase_dom"/>
</dbReference>
<dbReference type="GO" id="GO:0016020">
    <property type="term" value="C:membrane"/>
    <property type="evidence" value="ECO:0007669"/>
    <property type="project" value="UniProtKB-SubCell"/>
</dbReference>
<evidence type="ECO:0000256" key="12">
    <source>
        <dbReference type="ARBA" id="ARBA00022782"/>
    </source>
</evidence>
<dbReference type="SMART" id="SM00219">
    <property type="entry name" value="TyrKc"/>
    <property type="match status" value="1"/>
</dbReference>